<dbReference type="InterPro" id="IPR036374">
    <property type="entry name" value="OxRdtase_Mopterin-bd_sf"/>
</dbReference>
<dbReference type="Proteomes" id="UP000664779">
    <property type="component" value="Unassembled WGS sequence"/>
</dbReference>
<name>A0A939EME0_9HYPH</name>
<dbReference type="EMBL" id="JAFLNF010000003">
    <property type="protein sequence ID" value="MBO0345102.1"/>
    <property type="molecule type" value="Genomic_DNA"/>
</dbReference>
<dbReference type="SUPFAM" id="SSF56524">
    <property type="entry name" value="Oxidoreductase molybdopterin-binding domain"/>
    <property type="match status" value="1"/>
</dbReference>
<gene>
    <name evidence="2" type="ORF">J0X15_07720</name>
</gene>
<reference evidence="2" key="1">
    <citation type="submission" date="2021-03" db="EMBL/GenBank/DDBJ databases">
        <title>Roseibium sp. CAU 1637 isolated from Incheon.</title>
        <authorList>
            <person name="Kim W."/>
        </authorList>
    </citation>
    <scope>NUCLEOTIDE SEQUENCE</scope>
    <source>
        <strain evidence="2">CAU 1637</strain>
    </source>
</reference>
<dbReference type="InterPro" id="IPR000572">
    <property type="entry name" value="OxRdtase_Mopterin-bd_dom"/>
</dbReference>
<protein>
    <submittedName>
        <fullName evidence="2">Molybdopterin-dependent oxidoreductase</fullName>
    </submittedName>
</protein>
<dbReference type="AlphaFoldDB" id="A0A939EME0"/>
<evidence type="ECO:0000313" key="2">
    <source>
        <dbReference type="EMBL" id="MBO0345102.1"/>
    </source>
</evidence>
<sequence length="171" mass="19571">MPFRLIHVVAFSCVLLFYMNSFSSAEQLHSFTPSDRLPISGHLTIKTGNSVREVALADLETLPMHEVTASITVEEPIKTFEGILLRDVLAYLGALDAEEITVRGNDAYAASIPQKDWKTWPVLLATRSEGKPLTLRQRGPARVIYPMQDFEELNHRRYRNRSVWMVQEIQW</sequence>
<dbReference type="Gene3D" id="3.90.420.10">
    <property type="entry name" value="Oxidoreductase, molybdopterin-binding domain"/>
    <property type="match status" value="1"/>
</dbReference>
<organism evidence="2 3">
    <name type="scientific">Roseibium limicola</name>
    <dbReference type="NCBI Taxonomy" id="2816037"/>
    <lineage>
        <taxon>Bacteria</taxon>
        <taxon>Pseudomonadati</taxon>
        <taxon>Pseudomonadota</taxon>
        <taxon>Alphaproteobacteria</taxon>
        <taxon>Hyphomicrobiales</taxon>
        <taxon>Stappiaceae</taxon>
        <taxon>Roseibium</taxon>
    </lineage>
</organism>
<keyword evidence="3" id="KW-1185">Reference proteome</keyword>
<proteinExistence type="predicted"/>
<evidence type="ECO:0000313" key="3">
    <source>
        <dbReference type="Proteomes" id="UP000664779"/>
    </source>
</evidence>
<accession>A0A939EME0</accession>
<dbReference type="RefSeq" id="WP_206939476.1">
    <property type="nucleotide sequence ID" value="NZ_JAFLNF010000003.1"/>
</dbReference>
<feature type="domain" description="Oxidoreductase molybdopterin-binding" evidence="1">
    <location>
        <begin position="78"/>
        <end position="147"/>
    </location>
</feature>
<evidence type="ECO:0000259" key="1">
    <source>
        <dbReference type="Pfam" id="PF00174"/>
    </source>
</evidence>
<dbReference type="Pfam" id="PF00174">
    <property type="entry name" value="Oxidored_molyb"/>
    <property type="match status" value="1"/>
</dbReference>
<comment type="caution">
    <text evidence="2">The sequence shown here is derived from an EMBL/GenBank/DDBJ whole genome shotgun (WGS) entry which is preliminary data.</text>
</comment>